<dbReference type="InterPro" id="IPR009367">
    <property type="entry name" value="Elm1-like"/>
</dbReference>
<keyword evidence="2" id="KW-1185">Reference proteome</keyword>
<evidence type="ECO:0000313" key="2">
    <source>
        <dbReference type="Proteomes" id="UP000186002"/>
    </source>
</evidence>
<dbReference type="AlphaFoldDB" id="A0A1M7HGN5"/>
<dbReference type="STRING" id="735517.SAMN05444272_2221"/>
<evidence type="ECO:0008006" key="3">
    <source>
        <dbReference type="Google" id="ProtNLM"/>
    </source>
</evidence>
<reference evidence="1 2" key="1">
    <citation type="submission" date="2016-11" db="EMBL/GenBank/DDBJ databases">
        <authorList>
            <person name="Jaros S."/>
            <person name="Januszkiewicz K."/>
            <person name="Wedrychowicz H."/>
        </authorList>
    </citation>
    <scope>NUCLEOTIDE SEQUENCE [LARGE SCALE GENOMIC DNA]</scope>
    <source>
        <strain evidence="1 2">DSM 22153</strain>
    </source>
</reference>
<gene>
    <name evidence="1" type="ORF">SAMN05444272_2221</name>
</gene>
<dbReference type="PANTHER" id="PTHR33986">
    <property type="entry name" value="OS02G0535700 PROTEIN"/>
    <property type="match status" value="1"/>
</dbReference>
<proteinExistence type="predicted"/>
<evidence type="ECO:0000313" key="1">
    <source>
        <dbReference type="EMBL" id="SHM27691.1"/>
    </source>
</evidence>
<dbReference type="Proteomes" id="UP000186002">
    <property type="component" value="Unassembled WGS sequence"/>
</dbReference>
<dbReference type="Pfam" id="PF06258">
    <property type="entry name" value="Mito_fiss_Elm1"/>
    <property type="match status" value="1"/>
</dbReference>
<organism evidence="1 2">
    <name type="scientific">Roseibium suaedae</name>
    <dbReference type="NCBI Taxonomy" id="735517"/>
    <lineage>
        <taxon>Bacteria</taxon>
        <taxon>Pseudomonadati</taxon>
        <taxon>Pseudomonadota</taxon>
        <taxon>Alphaproteobacteria</taxon>
        <taxon>Hyphomicrobiales</taxon>
        <taxon>Stappiaceae</taxon>
        <taxon>Roseibium</taxon>
    </lineage>
</organism>
<dbReference type="PANTHER" id="PTHR33986:SF15">
    <property type="entry name" value="MITOCHONDRIAL FISSION PROTEIN ELM1"/>
    <property type="match status" value="1"/>
</dbReference>
<protein>
    <recommendedName>
        <fullName evidence="3">Nucleoside-diphosphate sugar epimerase</fullName>
    </recommendedName>
</protein>
<dbReference type="EMBL" id="FRBW01000002">
    <property type="protein sequence ID" value="SHM27691.1"/>
    <property type="molecule type" value="Genomic_DNA"/>
</dbReference>
<accession>A0A1M7HGN5</accession>
<dbReference type="RefSeq" id="WP_208980052.1">
    <property type="nucleotide sequence ID" value="NZ_FRBW01000002.1"/>
</dbReference>
<sequence length="334" mass="36069">MPPHSELNCWIITDGKAGDEMQCIAVAEAIGCRYELRRVHPKAPFTWFMPKGPIDPREGPGRPGSPIAPPYPDLAIGSGRRAIAYLRKVKSASKGRTFTVCLKDPRTGTGTADLIWVPEHDRLRGPNVLVSPTAPHRFPAERLNALRFAPHPALDDLPAPRVAVLVGGNSRHHTFTQSDCEAFLEGLRAWAAHSAAHLMITASRRTPEFLTSQLKDLAREGRHVMWTGKGENPLASYLAKADAVVVTADSTNMIGEAAGTGAPVHVFHPGGGHAKINRFLGNLDRLGIIHPFPGPMKTTTYDPLDPTGDIAKAILKAMGIPDGQQDEQEQGTAL</sequence>
<name>A0A1M7HGN5_9HYPH</name>